<organism evidence="2 4">
    <name type="scientific">Legionella adelaidensis</name>
    <dbReference type="NCBI Taxonomy" id="45056"/>
    <lineage>
        <taxon>Bacteria</taxon>
        <taxon>Pseudomonadati</taxon>
        <taxon>Pseudomonadota</taxon>
        <taxon>Gammaproteobacteria</taxon>
        <taxon>Legionellales</taxon>
        <taxon>Legionellaceae</taxon>
        <taxon>Legionella</taxon>
    </lineage>
</organism>
<feature type="signal peptide" evidence="1">
    <location>
        <begin position="1"/>
        <end position="20"/>
    </location>
</feature>
<proteinExistence type="predicted"/>
<keyword evidence="3" id="KW-0614">Plasmid</keyword>
<geneLocation type="plasmid" evidence="3 5">
    <name>19</name>
</geneLocation>
<accession>A0A0W0R530</accession>
<dbReference type="OrthoDB" id="5637477at2"/>
<dbReference type="PATRIC" id="fig|45056.6.peg.867"/>
<keyword evidence="4" id="KW-1185">Reference proteome</keyword>
<dbReference type="AlphaFoldDB" id="A0A0W0R530"/>
<evidence type="ECO:0000313" key="2">
    <source>
        <dbReference type="EMBL" id="KTC66179.1"/>
    </source>
</evidence>
<gene>
    <name evidence="2" type="ORF">Lade_0837</name>
    <name evidence="3" type="ORF">NCTC12735_01213</name>
</gene>
<dbReference type="EMBL" id="LNKA01000001">
    <property type="protein sequence ID" value="KTC66179.1"/>
    <property type="molecule type" value="Genomic_DNA"/>
</dbReference>
<dbReference type="Proteomes" id="UP000281170">
    <property type="component" value="Plasmid 19"/>
</dbReference>
<dbReference type="KEGG" id="ladl:NCTC12735_01213"/>
<evidence type="ECO:0000313" key="5">
    <source>
        <dbReference type="Proteomes" id="UP000281170"/>
    </source>
</evidence>
<evidence type="ECO:0008006" key="6">
    <source>
        <dbReference type="Google" id="ProtNLM"/>
    </source>
</evidence>
<protein>
    <recommendedName>
        <fullName evidence="6">Secreted protein</fullName>
    </recommendedName>
</protein>
<reference evidence="3 5" key="2">
    <citation type="submission" date="2018-12" db="EMBL/GenBank/DDBJ databases">
        <authorList>
            <consortium name="Pathogen Informatics"/>
        </authorList>
    </citation>
    <scope>NUCLEOTIDE SEQUENCE [LARGE SCALE GENOMIC DNA]</scope>
    <source>
        <strain evidence="3 5">NCTC12735</strain>
        <plasmid evidence="5">19</plasmid>
    </source>
</reference>
<sequence length="136" mass="15440">MKLKSLLLVCCLGLFSSAFAVNTHYHPQAGKNDNVKNSVSMPGLCEIEINNFSYEDFIVSGQFNDGTPLIPFYIYVNDAPHYISLFYNGRCSHGMMINITNLAGYPIYSQYTPRYSTINIIPNYLKQPKAELKIKR</sequence>
<name>A0A0W0R530_9GAMM</name>
<reference evidence="2 4" key="1">
    <citation type="submission" date="2015-11" db="EMBL/GenBank/DDBJ databases">
        <title>Identification of large and diverse effector repertoires of 38 Legionella species.</title>
        <authorList>
            <person name="Burstein D."/>
            <person name="Amaro F."/>
            <person name="Zusman T."/>
            <person name="Lifshitz Z."/>
            <person name="Cohen O."/>
            <person name="Gilbert J.A."/>
            <person name="Pupko T."/>
            <person name="Shuman H.A."/>
            <person name="Segal G."/>
        </authorList>
    </citation>
    <scope>NUCLEOTIDE SEQUENCE [LARGE SCALE GENOMIC DNA]</scope>
    <source>
        <strain evidence="2 4">1762-AUS-E</strain>
    </source>
</reference>
<dbReference type="STRING" id="45056.Lade_0837"/>
<dbReference type="EMBL" id="LR134428">
    <property type="protein sequence ID" value="VEH85578.1"/>
    <property type="molecule type" value="Genomic_DNA"/>
</dbReference>
<evidence type="ECO:0000256" key="1">
    <source>
        <dbReference type="SAM" id="SignalP"/>
    </source>
</evidence>
<evidence type="ECO:0000313" key="3">
    <source>
        <dbReference type="EMBL" id="VEH85578.1"/>
    </source>
</evidence>
<dbReference type="Proteomes" id="UP000054859">
    <property type="component" value="Unassembled WGS sequence"/>
</dbReference>
<keyword evidence="1" id="KW-0732">Signal</keyword>
<feature type="chain" id="PRO_5036299195" description="Secreted protein" evidence="1">
    <location>
        <begin position="21"/>
        <end position="136"/>
    </location>
</feature>
<evidence type="ECO:0000313" key="4">
    <source>
        <dbReference type="Proteomes" id="UP000054859"/>
    </source>
</evidence>
<dbReference type="RefSeq" id="WP_058461879.1">
    <property type="nucleotide sequence ID" value="NZ_CAAAHS010000005.1"/>
</dbReference>